<evidence type="ECO:0000313" key="2">
    <source>
        <dbReference type="EMBL" id="JAE04252.1"/>
    </source>
</evidence>
<keyword evidence="1" id="KW-1133">Transmembrane helix</keyword>
<dbReference type="AlphaFoldDB" id="A0A0A9EVX7"/>
<keyword evidence="1" id="KW-0812">Transmembrane</keyword>
<dbReference type="EMBL" id="GBRH01193644">
    <property type="protein sequence ID" value="JAE04252.1"/>
    <property type="molecule type" value="Transcribed_RNA"/>
</dbReference>
<evidence type="ECO:0000256" key="1">
    <source>
        <dbReference type="SAM" id="Phobius"/>
    </source>
</evidence>
<organism evidence="2">
    <name type="scientific">Arundo donax</name>
    <name type="common">Giant reed</name>
    <name type="synonym">Donax arundinaceus</name>
    <dbReference type="NCBI Taxonomy" id="35708"/>
    <lineage>
        <taxon>Eukaryota</taxon>
        <taxon>Viridiplantae</taxon>
        <taxon>Streptophyta</taxon>
        <taxon>Embryophyta</taxon>
        <taxon>Tracheophyta</taxon>
        <taxon>Spermatophyta</taxon>
        <taxon>Magnoliopsida</taxon>
        <taxon>Liliopsida</taxon>
        <taxon>Poales</taxon>
        <taxon>Poaceae</taxon>
        <taxon>PACMAD clade</taxon>
        <taxon>Arundinoideae</taxon>
        <taxon>Arundineae</taxon>
        <taxon>Arundo</taxon>
    </lineage>
</organism>
<reference evidence="2" key="1">
    <citation type="submission" date="2014-09" db="EMBL/GenBank/DDBJ databases">
        <authorList>
            <person name="Magalhaes I.L.F."/>
            <person name="Oliveira U."/>
            <person name="Santos F.R."/>
            <person name="Vidigal T.H.D.A."/>
            <person name="Brescovit A.D."/>
            <person name="Santos A.J."/>
        </authorList>
    </citation>
    <scope>NUCLEOTIDE SEQUENCE</scope>
    <source>
        <tissue evidence="2">Shoot tissue taken approximately 20 cm above the soil surface</tissue>
    </source>
</reference>
<proteinExistence type="predicted"/>
<feature type="transmembrane region" description="Helical" evidence="1">
    <location>
        <begin position="100"/>
        <end position="120"/>
    </location>
</feature>
<name>A0A0A9EVX7_ARUDO</name>
<sequence>MSVGAPTLIGCSFGDTVTFVQLTKGPFCLLSIIYFRYRQVHRSNVYNQILSQNKAEKKLKTSGFRKKRCAPSIQSALFPHLLVIAILFVNWSLFFSFHCAPLPLLLLLFSFCRGIVALIIRK</sequence>
<reference evidence="2" key="2">
    <citation type="journal article" date="2015" name="Data Brief">
        <title>Shoot transcriptome of the giant reed, Arundo donax.</title>
        <authorList>
            <person name="Barrero R.A."/>
            <person name="Guerrero F.D."/>
            <person name="Moolhuijzen P."/>
            <person name="Goolsby J.A."/>
            <person name="Tidwell J."/>
            <person name="Bellgard S.E."/>
            <person name="Bellgard M.I."/>
        </authorList>
    </citation>
    <scope>NUCLEOTIDE SEQUENCE</scope>
    <source>
        <tissue evidence="2">Shoot tissue taken approximately 20 cm above the soil surface</tissue>
    </source>
</reference>
<feature type="transmembrane region" description="Helical" evidence="1">
    <location>
        <begin position="75"/>
        <end position="94"/>
    </location>
</feature>
<keyword evidence="1" id="KW-0472">Membrane</keyword>
<protein>
    <submittedName>
        <fullName evidence="2">Uncharacterized protein</fullName>
    </submittedName>
</protein>
<accession>A0A0A9EVX7</accession>